<gene>
    <name evidence="1" type="ORF">SARC_11185</name>
</gene>
<protein>
    <submittedName>
        <fullName evidence="1">Uncharacterized protein</fullName>
    </submittedName>
</protein>
<dbReference type="EMBL" id="KQ243159">
    <property type="protein sequence ID" value="KNC76308.1"/>
    <property type="molecule type" value="Genomic_DNA"/>
</dbReference>
<organism evidence="1 2">
    <name type="scientific">Sphaeroforma arctica JP610</name>
    <dbReference type="NCBI Taxonomy" id="667725"/>
    <lineage>
        <taxon>Eukaryota</taxon>
        <taxon>Ichthyosporea</taxon>
        <taxon>Ichthyophonida</taxon>
        <taxon>Sphaeroforma</taxon>
    </lineage>
</organism>
<dbReference type="Proteomes" id="UP000054560">
    <property type="component" value="Unassembled WGS sequence"/>
</dbReference>
<dbReference type="GeneID" id="25911689"/>
<proteinExistence type="predicted"/>
<dbReference type="RefSeq" id="XP_014150210.1">
    <property type="nucleotide sequence ID" value="XM_014294735.1"/>
</dbReference>
<accession>A0A0L0FJU8</accession>
<evidence type="ECO:0000313" key="2">
    <source>
        <dbReference type="Proteomes" id="UP000054560"/>
    </source>
</evidence>
<dbReference type="AlphaFoldDB" id="A0A0L0FJU8"/>
<name>A0A0L0FJU8_9EUKA</name>
<reference evidence="1 2" key="1">
    <citation type="submission" date="2011-02" db="EMBL/GenBank/DDBJ databases">
        <title>The Genome Sequence of Sphaeroforma arctica JP610.</title>
        <authorList>
            <consortium name="The Broad Institute Genome Sequencing Platform"/>
            <person name="Russ C."/>
            <person name="Cuomo C."/>
            <person name="Young S.K."/>
            <person name="Zeng Q."/>
            <person name="Gargeya S."/>
            <person name="Alvarado L."/>
            <person name="Berlin A."/>
            <person name="Chapman S.B."/>
            <person name="Chen Z."/>
            <person name="Freedman E."/>
            <person name="Gellesch M."/>
            <person name="Goldberg J."/>
            <person name="Griggs A."/>
            <person name="Gujja S."/>
            <person name="Heilman E."/>
            <person name="Heiman D."/>
            <person name="Howarth C."/>
            <person name="Mehta T."/>
            <person name="Neiman D."/>
            <person name="Pearson M."/>
            <person name="Roberts A."/>
            <person name="Saif S."/>
            <person name="Shea T."/>
            <person name="Shenoy N."/>
            <person name="Sisk P."/>
            <person name="Stolte C."/>
            <person name="Sykes S."/>
            <person name="White J."/>
            <person name="Yandava C."/>
            <person name="Burger G."/>
            <person name="Gray M.W."/>
            <person name="Holland P.W.H."/>
            <person name="King N."/>
            <person name="Lang F.B.F."/>
            <person name="Roger A.J."/>
            <person name="Ruiz-Trillo I."/>
            <person name="Haas B."/>
            <person name="Nusbaum C."/>
            <person name="Birren B."/>
        </authorList>
    </citation>
    <scope>NUCLEOTIDE SEQUENCE [LARGE SCALE GENOMIC DNA]</scope>
    <source>
        <strain evidence="1 2">JP610</strain>
    </source>
</reference>
<keyword evidence="2" id="KW-1185">Reference proteome</keyword>
<evidence type="ECO:0000313" key="1">
    <source>
        <dbReference type="EMBL" id="KNC76308.1"/>
    </source>
</evidence>
<sequence>MNACQQSGTSPVLTHALVANSSDIEAQNTVRLSVARADSEQITHTKGSNIHNSSNTKEVKVPPVVGNKRLHSVSSNTITLLGRQVSLPEYSYNYTRRVYISSPSLHTSPHLTRLEAFNTPVDDDIVVGTIDINSGNTSSKIAAPRIIREHTPILRYRQSVASISTPEAVSRFDQHIKENLPLHMHNIPLPTKPKYALESVSRAVELGQKSEETRNTR</sequence>